<feature type="compositionally biased region" description="Low complexity" evidence="6">
    <location>
        <begin position="675"/>
        <end position="689"/>
    </location>
</feature>
<feature type="compositionally biased region" description="Basic residues" evidence="6">
    <location>
        <begin position="925"/>
        <end position="941"/>
    </location>
</feature>
<name>A0AAJ7U431_PETMA</name>
<evidence type="ECO:0000256" key="2">
    <source>
        <dbReference type="ARBA" id="ARBA00022737"/>
    </source>
</evidence>
<dbReference type="CDD" id="cd09415">
    <property type="entry name" value="LIM1_Prickle"/>
    <property type="match status" value="1"/>
</dbReference>
<dbReference type="PROSITE" id="PS51303">
    <property type="entry name" value="PET"/>
    <property type="match status" value="1"/>
</dbReference>
<dbReference type="RefSeq" id="XP_032828285.1">
    <property type="nucleotide sequence ID" value="XM_032972394.1"/>
</dbReference>
<feature type="compositionally biased region" description="Basic residues" evidence="6">
    <location>
        <begin position="750"/>
        <end position="759"/>
    </location>
</feature>
<evidence type="ECO:0000256" key="4">
    <source>
        <dbReference type="ARBA" id="ARBA00023038"/>
    </source>
</evidence>
<accession>A0AAJ7U431</accession>
<feature type="region of interest" description="Disordered" evidence="6">
    <location>
        <begin position="437"/>
        <end position="461"/>
    </location>
</feature>
<dbReference type="FunFam" id="2.10.110.10:FF:000005">
    <property type="entry name" value="Testin isoform 1"/>
    <property type="match status" value="1"/>
</dbReference>
<proteinExistence type="predicted"/>
<evidence type="ECO:0000259" key="7">
    <source>
        <dbReference type="PROSITE" id="PS50023"/>
    </source>
</evidence>
<keyword evidence="4 5" id="KW-0440">LIM domain</keyword>
<feature type="domain" description="LIM zinc-binding" evidence="7">
    <location>
        <begin position="118"/>
        <end position="182"/>
    </location>
</feature>
<feature type="region of interest" description="Disordered" evidence="6">
    <location>
        <begin position="876"/>
        <end position="941"/>
    </location>
</feature>
<dbReference type="InterPro" id="IPR033723">
    <property type="entry name" value="PET_prickle"/>
</dbReference>
<dbReference type="CDD" id="cd09418">
    <property type="entry name" value="LIM2_Prickle"/>
    <property type="match status" value="1"/>
</dbReference>
<dbReference type="PANTHER" id="PTHR24211:SF20">
    <property type="entry name" value="PROTEIN ESPINAS-RELATED"/>
    <property type="match status" value="1"/>
</dbReference>
<dbReference type="GeneID" id="116952770"/>
<dbReference type="Proteomes" id="UP001318040">
    <property type="component" value="Chromosome 48"/>
</dbReference>
<keyword evidence="2" id="KW-0677">Repeat</keyword>
<gene>
    <name evidence="10" type="primary">LOC116952770</name>
</gene>
<feature type="domain" description="PET" evidence="8">
    <location>
        <begin position="8"/>
        <end position="116"/>
    </location>
</feature>
<dbReference type="InterPro" id="IPR033726">
    <property type="entry name" value="LIM2_prickle"/>
</dbReference>
<dbReference type="Gene3D" id="2.10.110.10">
    <property type="entry name" value="Cysteine Rich Protein"/>
    <property type="match status" value="3"/>
</dbReference>
<feature type="region of interest" description="Disordered" evidence="6">
    <location>
        <begin position="556"/>
        <end position="779"/>
    </location>
</feature>
<evidence type="ECO:0000256" key="6">
    <source>
        <dbReference type="SAM" id="MobiDB-lite"/>
    </source>
</evidence>
<keyword evidence="9" id="KW-1185">Reference proteome</keyword>
<organism evidence="9 10">
    <name type="scientific">Petromyzon marinus</name>
    <name type="common">Sea lamprey</name>
    <dbReference type="NCBI Taxonomy" id="7757"/>
    <lineage>
        <taxon>Eukaryota</taxon>
        <taxon>Metazoa</taxon>
        <taxon>Chordata</taxon>
        <taxon>Craniata</taxon>
        <taxon>Vertebrata</taxon>
        <taxon>Cyclostomata</taxon>
        <taxon>Hyperoartia</taxon>
        <taxon>Petromyzontiformes</taxon>
        <taxon>Petromyzontidae</taxon>
        <taxon>Petromyzon</taxon>
    </lineage>
</organism>
<dbReference type="InterPro" id="IPR001781">
    <property type="entry name" value="Znf_LIM"/>
</dbReference>
<dbReference type="InterPro" id="IPR047120">
    <property type="entry name" value="Pk/Esn/Tes"/>
</dbReference>
<feature type="domain" description="LIM zinc-binding" evidence="7">
    <location>
        <begin position="183"/>
        <end position="243"/>
    </location>
</feature>
<dbReference type="CDD" id="cd09827">
    <property type="entry name" value="PET_Prickle"/>
    <property type="match status" value="1"/>
</dbReference>
<evidence type="ECO:0000313" key="9">
    <source>
        <dbReference type="Proteomes" id="UP001318040"/>
    </source>
</evidence>
<feature type="compositionally biased region" description="Polar residues" evidence="6">
    <location>
        <begin position="591"/>
        <end position="617"/>
    </location>
</feature>
<dbReference type="PANTHER" id="PTHR24211">
    <property type="entry name" value="LIM DOMAIN-CONTAINING PROTEIN"/>
    <property type="match status" value="1"/>
</dbReference>
<feature type="region of interest" description="Disordered" evidence="6">
    <location>
        <begin position="480"/>
        <end position="517"/>
    </location>
</feature>
<feature type="compositionally biased region" description="Basic and acidic residues" evidence="6">
    <location>
        <begin position="442"/>
        <end position="458"/>
    </location>
</feature>
<evidence type="ECO:0000313" key="10">
    <source>
        <dbReference type="RefSeq" id="XP_032828285.1"/>
    </source>
</evidence>
<sequence>MASVKLGHGLQRNTVSDDDSGCVLEEYSWVPPGLKPQQVHQYFCCLPEEKVPYINSVGEKYRIRQLLYQLPPHDNEVRYCSSLDEEERKELQLFSLQRKREALGRGTVRIVPHSLSGATCQQCGGAVCAGEMAACASRVGPHACWHPACFVCATCAELLVDLVYFFHEGRVYCGRHHAEKMKPRCAACDEIIFADECTEAEGGHWHTQHFRCCECDVALGGRRYVMKEGRPFCCSCFQMLHTDHCAKCGQLIGIDQGQMTYRGQHWHASETCFSCDCCLKPLLGFPFLPHGGNIYCSKECSQAAAGDAGRDPDASDSSDSAFQSARSRESHRGSAKWTSSDEYQLRRAPRSTYSLLTRGSRSPDGSYDVDPLSRQLDALSLTSRPLGVCADNVWRSDDDLPPFKSEGLEREAAAAAAADDLNKNVVFGALSAVDRPSYPRPVLDRKRQRQPEGGERGSVDSAHSRAFRFCKGSDGRLSSAAAAAAGGRSDDGRQRERRGVDWGHASDRRSNRSPSFDKRDSFRRLLERQCRHGDAVGLAGFAGSFDAPLRHPRDSMESLPFSTVTGAPAGHDGRRHERLSKFSMPDLSKDSGMNGSERASNAGTLGSSTRCRSSDSLHSAARTPPPYGLFDLPAPAPLQSQLAQPRRALGARCRSSESLRGARPAQRHDPPAPGAPARRPQAEGAGAPRYAPGDGAVRDVDLFRAPTSEQMRRRNAGAIEGWNGKRRRRRRHRRRRDDDGGGGDGDGGQRRHRSRRSRMSRSENALNLGGEPRGGAPATGRDALLAALRRSGGGGSRKAGGAQQQQQLALRLLQEHSELLLQQQQQRARPPAYGACGRTFSEFALQDPRAAQRFQSFKYDSDYGRDDGRVPDGDWCSTCSSSSSESDEEGYFMGQPIPQSASPSHQYPLGTPQFLHRPFLPNTPNHRRLQRRKKGKNCIIS</sequence>
<dbReference type="InterPro" id="IPR033725">
    <property type="entry name" value="LIM1_prickle"/>
</dbReference>
<dbReference type="Pfam" id="PF00412">
    <property type="entry name" value="LIM"/>
    <property type="match status" value="3"/>
</dbReference>
<keyword evidence="3 5" id="KW-0862">Zinc</keyword>
<feature type="compositionally biased region" description="Basic and acidic residues" evidence="6">
    <location>
        <begin position="488"/>
        <end position="517"/>
    </location>
</feature>
<keyword evidence="1 5" id="KW-0479">Metal-binding</keyword>
<dbReference type="SUPFAM" id="SSF57716">
    <property type="entry name" value="Glucocorticoid receptor-like (DNA-binding domain)"/>
    <property type="match status" value="2"/>
</dbReference>
<dbReference type="GO" id="GO:0008270">
    <property type="term" value="F:zinc ion binding"/>
    <property type="evidence" value="ECO:0007669"/>
    <property type="project" value="InterPro"/>
</dbReference>
<dbReference type="PROSITE" id="PS50023">
    <property type="entry name" value="LIM_DOMAIN_2"/>
    <property type="match status" value="2"/>
</dbReference>
<dbReference type="AlphaFoldDB" id="A0AAJ7U431"/>
<dbReference type="KEGG" id="pmrn:116952770"/>
<evidence type="ECO:0000256" key="3">
    <source>
        <dbReference type="ARBA" id="ARBA00022833"/>
    </source>
</evidence>
<feature type="compositionally biased region" description="Low complexity" evidence="6">
    <location>
        <begin position="315"/>
        <end position="325"/>
    </location>
</feature>
<feature type="compositionally biased region" description="Basic residues" evidence="6">
    <location>
        <begin position="724"/>
        <end position="735"/>
    </location>
</feature>
<protein>
    <submittedName>
        <fullName evidence="10">Prickle-like protein 2</fullName>
    </submittedName>
</protein>
<evidence type="ECO:0000259" key="8">
    <source>
        <dbReference type="PROSITE" id="PS51303"/>
    </source>
</evidence>
<dbReference type="PROSITE" id="PS00478">
    <property type="entry name" value="LIM_DOMAIN_1"/>
    <property type="match status" value="1"/>
</dbReference>
<dbReference type="SMART" id="SM00132">
    <property type="entry name" value="LIM"/>
    <property type="match status" value="3"/>
</dbReference>
<dbReference type="InterPro" id="IPR010442">
    <property type="entry name" value="PET_domain"/>
</dbReference>
<evidence type="ECO:0000256" key="5">
    <source>
        <dbReference type="PROSITE-ProRule" id="PRU00125"/>
    </source>
</evidence>
<feature type="region of interest" description="Disordered" evidence="6">
    <location>
        <begin position="307"/>
        <end position="343"/>
    </location>
</feature>
<reference evidence="10" key="1">
    <citation type="submission" date="2025-08" db="UniProtKB">
        <authorList>
            <consortium name="RefSeq"/>
        </authorList>
    </citation>
    <scope>IDENTIFICATION</scope>
    <source>
        <tissue evidence="10">Sperm</tissue>
    </source>
</reference>
<evidence type="ECO:0000256" key="1">
    <source>
        <dbReference type="ARBA" id="ARBA00022723"/>
    </source>
</evidence>
<dbReference type="Pfam" id="PF06297">
    <property type="entry name" value="PET"/>
    <property type="match status" value="1"/>
</dbReference>